<name>A0A164P0F8_9AGAM</name>
<evidence type="ECO:0000313" key="2">
    <source>
        <dbReference type="EMBL" id="KZS88231.1"/>
    </source>
</evidence>
<evidence type="ECO:0000313" key="3">
    <source>
        <dbReference type="Proteomes" id="UP000076722"/>
    </source>
</evidence>
<gene>
    <name evidence="2" type="ORF">SISNIDRAFT_532527</name>
</gene>
<dbReference type="AlphaFoldDB" id="A0A164P0F8"/>
<dbReference type="EMBL" id="KV419439">
    <property type="protein sequence ID" value="KZS88231.1"/>
    <property type="molecule type" value="Genomic_DNA"/>
</dbReference>
<accession>A0A164P0F8</accession>
<feature type="compositionally biased region" description="Low complexity" evidence="1">
    <location>
        <begin position="703"/>
        <end position="713"/>
    </location>
</feature>
<reference evidence="2 3" key="1">
    <citation type="journal article" date="2016" name="Mol. Biol. Evol.">
        <title>Comparative Genomics of Early-Diverging Mushroom-Forming Fungi Provides Insights into the Origins of Lignocellulose Decay Capabilities.</title>
        <authorList>
            <person name="Nagy L.G."/>
            <person name="Riley R."/>
            <person name="Tritt A."/>
            <person name="Adam C."/>
            <person name="Daum C."/>
            <person name="Floudas D."/>
            <person name="Sun H."/>
            <person name="Yadav J.S."/>
            <person name="Pangilinan J."/>
            <person name="Larsson K.H."/>
            <person name="Matsuura K."/>
            <person name="Barry K."/>
            <person name="Labutti K."/>
            <person name="Kuo R."/>
            <person name="Ohm R.A."/>
            <person name="Bhattacharya S.S."/>
            <person name="Shirouzu T."/>
            <person name="Yoshinaga Y."/>
            <person name="Martin F.M."/>
            <person name="Grigoriev I.V."/>
            <person name="Hibbett D.S."/>
        </authorList>
    </citation>
    <scope>NUCLEOTIDE SEQUENCE [LARGE SCALE GENOMIC DNA]</scope>
    <source>
        <strain evidence="2 3">HHB9708</strain>
    </source>
</reference>
<keyword evidence="3" id="KW-1185">Reference proteome</keyword>
<protein>
    <submittedName>
        <fullName evidence="2">Uncharacterized protein</fullName>
    </submittedName>
</protein>
<feature type="compositionally biased region" description="Basic and acidic residues" evidence="1">
    <location>
        <begin position="635"/>
        <end position="648"/>
    </location>
</feature>
<organism evidence="2 3">
    <name type="scientific">Sistotremastrum niveocremeum HHB9708</name>
    <dbReference type="NCBI Taxonomy" id="1314777"/>
    <lineage>
        <taxon>Eukaryota</taxon>
        <taxon>Fungi</taxon>
        <taxon>Dikarya</taxon>
        <taxon>Basidiomycota</taxon>
        <taxon>Agaricomycotina</taxon>
        <taxon>Agaricomycetes</taxon>
        <taxon>Sistotremastrales</taxon>
        <taxon>Sistotremastraceae</taxon>
        <taxon>Sertulicium</taxon>
        <taxon>Sertulicium niveocremeum</taxon>
    </lineage>
</organism>
<evidence type="ECO:0000256" key="1">
    <source>
        <dbReference type="SAM" id="MobiDB-lite"/>
    </source>
</evidence>
<feature type="region of interest" description="Disordered" evidence="1">
    <location>
        <begin position="614"/>
        <end position="716"/>
    </location>
</feature>
<proteinExistence type="predicted"/>
<dbReference type="Proteomes" id="UP000076722">
    <property type="component" value="Unassembled WGS sequence"/>
</dbReference>
<sequence length="741" mass="83564">MSESSPLKPAPEPTIDNESSRRDADANTSTIALLTDQFSALLGAVNALNVTMNGVKSTLVDHGTKFDVLIRDALKSLFMTGLLFQLRNLATSFEGRATILLATWEVGVVLAGGIAATMVGTTYHAVRYEASVFEGLVSRAIVGDINIGLAKGLKVTYGTLRYLSWGGWRKIGGPVLMEGVKRGWEMIKRMVGIKGESKSDERLSDASSDRSTAPSRWMRATQALRKGFEWMKTCRIKVKRDSLDELMNAYLEMITDASDPILLERAAASFCYRGWVQHGDGSISQLGKVYSRLTATDTSFRVRETVNAQISRFSAWIPERRKQIEWNRRHRAERDMAARNGNEFWMARWKEREEEAKKEEEEQLRTIQLTEFLIRQRNDDISRYFTPTWENCTHILDLISLSFDKFISKCLCIYDHSINLGNHHWIFFRSVSHCYRLLDADKSDDVTRILSHLDLLSAVRSFILADLYFDWYDRLLKSIIGDRGTEVLNFLTEFLSTPRDWSDLDDPGFPSAAFLIAVGSPPQFPSDLDLSPIITHIARHPSPVNWAQASDASIAYLVQCDISALSERTGVHEFLEHCVDREFRDKYRRFQFFHTSEQTRYAAQTLLDQHQALFIPLPPPSPQSASIDLTEENSESSKDDSSSHRSDSDQSENDSEASEPASGPENPSETHIAPFDSILSPPNFLTASEDHELVDMSMPPVLPGSGSRPSSSSDRLMAYLSQPVRAVYNWIRSRENGRGSQ</sequence>
<feature type="region of interest" description="Disordered" evidence="1">
    <location>
        <begin position="1"/>
        <end position="26"/>
    </location>
</feature>
<dbReference type="OrthoDB" id="3128354at2759"/>